<feature type="domain" description="Radical SAM core" evidence="1">
    <location>
        <begin position="37"/>
        <end position="271"/>
    </location>
</feature>
<evidence type="ECO:0000259" key="1">
    <source>
        <dbReference type="PROSITE" id="PS51918"/>
    </source>
</evidence>
<name>A0A414PS71_FUSMR</name>
<dbReference type="GO" id="GO:0051539">
    <property type="term" value="F:4 iron, 4 sulfur cluster binding"/>
    <property type="evidence" value="ECO:0007669"/>
    <property type="project" value="TreeGrafter"/>
</dbReference>
<reference evidence="2 3" key="1">
    <citation type="submission" date="2018-08" db="EMBL/GenBank/DDBJ databases">
        <title>A genome reference for cultivated species of the human gut microbiota.</title>
        <authorList>
            <person name="Zou Y."/>
            <person name="Xue W."/>
            <person name="Luo G."/>
        </authorList>
    </citation>
    <scope>NUCLEOTIDE SEQUENCE [LARGE SCALE GENOMIC DNA]</scope>
    <source>
        <strain evidence="2 3">AM25-1</strain>
    </source>
</reference>
<organism evidence="2 3">
    <name type="scientific">Fusobacterium mortiferum</name>
    <dbReference type="NCBI Taxonomy" id="850"/>
    <lineage>
        <taxon>Bacteria</taxon>
        <taxon>Fusobacteriati</taxon>
        <taxon>Fusobacteriota</taxon>
        <taxon>Fusobacteriia</taxon>
        <taxon>Fusobacteriales</taxon>
        <taxon>Fusobacteriaceae</taxon>
        <taxon>Fusobacterium</taxon>
    </lineage>
</organism>
<sequence length="411" mass="48274">MFEKRYKSHHDVKDVINKLTKKSIVTPFTFNKLLNEEPENKEAGIYVHTPYCDKICSFCNMNRKQVSNNLDDYVEYLCKEFEKYGSKKYVQGKEITTIFFGGGTPTIYKEYQLEKILSTLTNSFNISSNCEFTFETTLHNLTLKKLAIMEKYGVNRLSIGIQTFSDRGRKLLNRTYEQKEIIKRIKELKKNFKGLICIDIIYNYLDESLEEIENDAKIATELEVDSISFYSLMIHEGSNLSKALNENKLNFNYQIYRDKELHHTFLEKTLNNGYKLLEHTKITNGKDEYRYIKNINSFSDLFAIGVGAGGRVKNIEYFNLNKFITFYAKDSNFKYKVKKLSGILQYPEVKLSNIRELTGDKIYPEILRLLQEFQKSKYIEFFEDSFKYTLDGIFWGNSIVAVLIEKMIELE</sequence>
<dbReference type="GeneID" id="62763081"/>
<evidence type="ECO:0000313" key="3">
    <source>
        <dbReference type="Proteomes" id="UP000284676"/>
    </source>
</evidence>
<dbReference type="InterPro" id="IPR058240">
    <property type="entry name" value="rSAM_sf"/>
</dbReference>
<dbReference type="GO" id="GO:0006779">
    <property type="term" value="P:porphyrin-containing compound biosynthetic process"/>
    <property type="evidence" value="ECO:0007669"/>
    <property type="project" value="TreeGrafter"/>
</dbReference>
<dbReference type="CDD" id="cd01335">
    <property type="entry name" value="Radical_SAM"/>
    <property type="match status" value="1"/>
</dbReference>
<gene>
    <name evidence="2" type="ORF">DW663_08625</name>
</gene>
<dbReference type="SFLD" id="SFLDS00029">
    <property type="entry name" value="Radical_SAM"/>
    <property type="match status" value="1"/>
</dbReference>
<dbReference type="PANTHER" id="PTHR13932">
    <property type="entry name" value="COPROPORPHYRINIGEN III OXIDASE"/>
    <property type="match status" value="1"/>
</dbReference>
<dbReference type="RefSeq" id="WP_005884083.1">
    <property type="nucleotide sequence ID" value="NZ_CABMMQ010000001.1"/>
</dbReference>
<dbReference type="Gene3D" id="3.80.30.20">
    <property type="entry name" value="tm_1862 like domain"/>
    <property type="match status" value="1"/>
</dbReference>
<dbReference type="AlphaFoldDB" id="A0A414PS71"/>
<protein>
    <submittedName>
        <fullName evidence="2">Coproporphyrinogen III oxidase family protein</fullName>
    </submittedName>
</protein>
<dbReference type="EMBL" id="QRHL01000015">
    <property type="protein sequence ID" value="RHF71399.1"/>
    <property type="molecule type" value="Genomic_DNA"/>
</dbReference>
<dbReference type="SFLD" id="SFLDG01065">
    <property type="entry name" value="anaerobic_coproporphyrinogen-I"/>
    <property type="match status" value="1"/>
</dbReference>
<dbReference type="SUPFAM" id="SSF102114">
    <property type="entry name" value="Radical SAM enzymes"/>
    <property type="match status" value="1"/>
</dbReference>
<dbReference type="InterPro" id="IPR023404">
    <property type="entry name" value="rSAM_horseshoe"/>
</dbReference>
<dbReference type="InterPro" id="IPR006638">
    <property type="entry name" value="Elp3/MiaA/NifB-like_rSAM"/>
</dbReference>
<comment type="caution">
    <text evidence="2">The sequence shown here is derived from an EMBL/GenBank/DDBJ whole genome shotgun (WGS) entry which is preliminary data.</text>
</comment>
<accession>A0A414PS71</accession>
<dbReference type="GO" id="GO:0003824">
    <property type="term" value="F:catalytic activity"/>
    <property type="evidence" value="ECO:0007669"/>
    <property type="project" value="InterPro"/>
</dbReference>
<dbReference type="GO" id="GO:0005737">
    <property type="term" value="C:cytoplasm"/>
    <property type="evidence" value="ECO:0007669"/>
    <property type="project" value="TreeGrafter"/>
</dbReference>
<dbReference type="InterPro" id="IPR007197">
    <property type="entry name" value="rSAM"/>
</dbReference>
<evidence type="ECO:0000313" key="2">
    <source>
        <dbReference type="EMBL" id="RHF71399.1"/>
    </source>
</evidence>
<dbReference type="SMART" id="SM00729">
    <property type="entry name" value="Elp3"/>
    <property type="match status" value="1"/>
</dbReference>
<dbReference type="Proteomes" id="UP000284676">
    <property type="component" value="Unassembled WGS sequence"/>
</dbReference>
<dbReference type="PROSITE" id="PS51918">
    <property type="entry name" value="RADICAL_SAM"/>
    <property type="match status" value="1"/>
</dbReference>
<dbReference type="Pfam" id="PF04055">
    <property type="entry name" value="Radical_SAM"/>
    <property type="match status" value="1"/>
</dbReference>
<dbReference type="SFLD" id="SFLDG01082">
    <property type="entry name" value="B12-binding_domain_containing"/>
    <property type="match status" value="1"/>
</dbReference>
<proteinExistence type="predicted"/>
<dbReference type="PANTHER" id="PTHR13932:SF5">
    <property type="entry name" value="RADICAL S-ADENOSYL METHIONINE DOMAIN-CONTAINING PROTEIN 1, MITOCHONDRIAL"/>
    <property type="match status" value="1"/>
</dbReference>
<dbReference type="InterPro" id="IPR034505">
    <property type="entry name" value="Coproporphyrinogen-III_oxidase"/>
</dbReference>